<dbReference type="RefSeq" id="WP_379025817.1">
    <property type="nucleotide sequence ID" value="NZ_JBHRTA010000061.1"/>
</dbReference>
<organism evidence="9 10">
    <name type="scientific">Parapedobacter deserti</name>
    <dbReference type="NCBI Taxonomy" id="1912957"/>
    <lineage>
        <taxon>Bacteria</taxon>
        <taxon>Pseudomonadati</taxon>
        <taxon>Bacteroidota</taxon>
        <taxon>Sphingobacteriia</taxon>
        <taxon>Sphingobacteriales</taxon>
        <taxon>Sphingobacteriaceae</taxon>
        <taxon>Parapedobacter</taxon>
    </lineage>
</organism>
<keyword evidence="3" id="KW-0479">Metal-binding</keyword>
<evidence type="ECO:0000313" key="10">
    <source>
        <dbReference type="Proteomes" id="UP001595526"/>
    </source>
</evidence>
<evidence type="ECO:0000256" key="7">
    <source>
        <dbReference type="SAM" id="SignalP"/>
    </source>
</evidence>
<dbReference type="InterPro" id="IPR000917">
    <property type="entry name" value="Sulfatase_N"/>
</dbReference>
<dbReference type="InterPro" id="IPR050738">
    <property type="entry name" value="Sulfatase"/>
</dbReference>
<feature type="domain" description="Sulfatase N-terminal" evidence="8">
    <location>
        <begin position="32"/>
        <end position="387"/>
    </location>
</feature>
<keyword evidence="4 7" id="KW-0732">Signal</keyword>
<dbReference type="EMBL" id="JBHRTA010000061">
    <property type="protein sequence ID" value="MFC3199822.1"/>
    <property type="molecule type" value="Genomic_DNA"/>
</dbReference>
<keyword evidence="5" id="KW-0378">Hydrolase</keyword>
<dbReference type="Pfam" id="PF00884">
    <property type="entry name" value="Sulfatase"/>
    <property type="match status" value="1"/>
</dbReference>
<comment type="cofactor">
    <cofactor evidence="1">
        <name>Ca(2+)</name>
        <dbReference type="ChEBI" id="CHEBI:29108"/>
    </cofactor>
</comment>
<name>A0ABV7JRR2_9SPHI</name>
<dbReference type="SUPFAM" id="SSF53649">
    <property type="entry name" value="Alkaline phosphatase-like"/>
    <property type="match status" value="1"/>
</dbReference>
<evidence type="ECO:0000256" key="2">
    <source>
        <dbReference type="ARBA" id="ARBA00008779"/>
    </source>
</evidence>
<accession>A0ABV7JRR2</accession>
<feature type="chain" id="PRO_5047184732" evidence="7">
    <location>
        <begin position="25"/>
        <end position="526"/>
    </location>
</feature>
<evidence type="ECO:0000256" key="5">
    <source>
        <dbReference type="ARBA" id="ARBA00022801"/>
    </source>
</evidence>
<keyword evidence="10" id="KW-1185">Reference proteome</keyword>
<dbReference type="Gene3D" id="3.30.1120.10">
    <property type="match status" value="1"/>
</dbReference>
<dbReference type="InterPro" id="IPR017850">
    <property type="entry name" value="Alkaline_phosphatase_core_sf"/>
</dbReference>
<evidence type="ECO:0000259" key="8">
    <source>
        <dbReference type="Pfam" id="PF00884"/>
    </source>
</evidence>
<dbReference type="InterPro" id="IPR024607">
    <property type="entry name" value="Sulfatase_CS"/>
</dbReference>
<sequence>MMQKTLIHGFALLTCITISSMLHAQNQRPERPNIILFLVDDMGWTDTSVPFGDEPAPNNRVYDTPNMQRLASKGVRFSDAYAQSVCTPTRVSLVTGMNSARHRVTNWTNSGTNQPTDAPYPRFNWPDWNYNGLATEPGQTNTAVATPLPSLLRKAGYYTAIVGKGHFAPYGVPASNPENIGFIESVASDATGRPRSYLGTDNFGNSVPKTFDRGVRGLEAYHGQDIFLSEALTLEAQKAMDKALDLNTPFFLYFSHYAVHTPIMADNRFYQKYLDRGLDSTEAKYASLVEGMDKSLGDVMDYLDVRHISDNTIILFMSDNGGLSLNPPRGGAPFKHNYPLKSGKGAVYEGGIRVPMIAYWPGVTQPGSIARQYIQAEDFFPTILEIARVTDYTTQQRIDGVSFVPSLKASTAYDSSRTLLWHFPSNWGQGLGTLQKYFPVMRIEDVGFGPTTAVRRGDWKLIYFYGTGHVELYNLRHDIGEAQNLANAHPDRVQELLAEMSRKLQEKDAQFPISAQTGKVVRPKLP</sequence>
<comment type="caution">
    <text evidence="9">The sequence shown here is derived from an EMBL/GenBank/DDBJ whole genome shotgun (WGS) entry which is preliminary data.</text>
</comment>
<comment type="similarity">
    <text evidence="2">Belongs to the sulfatase family.</text>
</comment>
<gene>
    <name evidence="9" type="ORF">ACFOET_19545</name>
</gene>
<feature type="signal peptide" evidence="7">
    <location>
        <begin position="1"/>
        <end position="24"/>
    </location>
</feature>
<proteinExistence type="inferred from homology"/>
<evidence type="ECO:0000256" key="4">
    <source>
        <dbReference type="ARBA" id="ARBA00022729"/>
    </source>
</evidence>
<evidence type="ECO:0000256" key="1">
    <source>
        <dbReference type="ARBA" id="ARBA00001913"/>
    </source>
</evidence>
<dbReference type="PANTHER" id="PTHR42693:SF42">
    <property type="entry name" value="ARYLSULFATASE G"/>
    <property type="match status" value="1"/>
</dbReference>
<keyword evidence="6" id="KW-0106">Calcium</keyword>
<dbReference type="CDD" id="cd16144">
    <property type="entry name" value="ARS_like"/>
    <property type="match status" value="1"/>
</dbReference>
<dbReference type="PROSITE" id="PS00523">
    <property type="entry name" value="SULFATASE_1"/>
    <property type="match status" value="1"/>
</dbReference>
<evidence type="ECO:0000313" key="9">
    <source>
        <dbReference type="EMBL" id="MFC3199822.1"/>
    </source>
</evidence>
<evidence type="ECO:0000256" key="3">
    <source>
        <dbReference type="ARBA" id="ARBA00022723"/>
    </source>
</evidence>
<reference evidence="10" key="1">
    <citation type="journal article" date="2019" name="Int. J. Syst. Evol. Microbiol.">
        <title>The Global Catalogue of Microorganisms (GCM) 10K type strain sequencing project: providing services to taxonomists for standard genome sequencing and annotation.</title>
        <authorList>
            <consortium name="The Broad Institute Genomics Platform"/>
            <consortium name="The Broad Institute Genome Sequencing Center for Infectious Disease"/>
            <person name="Wu L."/>
            <person name="Ma J."/>
        </authorList>
    </citation>
    <scope>NUCLEOTIDE SEQUENCE [LARGE SCALE GENOMIC DNA]</scope>
    <source>
        <strain evidence="10">KCTC 52416</strain>
    </source>
</reference>
<dbReference type="Proteomes" id="UP001595526">
    <property type="component" value="Unassembled WGS sequence"/>
</dbReference>
<evidence type="ECO:0000256" key="6">
    <source>
        <dbReference type="ARBA" id="ARBA00022837"/>
    </source>
</evidence>
<dbReference type="Gene3D" id="3.40.720.10">
    <property type="entry name" value="Alkaline Phosphatase, subunit A"/>
    <property type="match status" value="1"/>
</dbReference>
<dbReference type="PANTHER" id="PTHR42693">
    <property type="entry name" value="ARYLSULFATASE FAMILY MEMBER"/>
    <property type="match status" value="1"/>
</dbReference>
<protein>
    <submittedName>
        <fullName evidence="9">Sulfatase</fullName>
    </submittedName>
</protein>